<feature type="modified residue" description="Phosphotyrosine" evidence="7">
    <location>
        <position position="227"/>
    </location>
</feature>
<dbReference type="GO" id="GO:0005737">
    <property type="term" value="C:cytoplasm"/>
    <property type="evidence" value="ECO:0007669"/>
    <property type="project" value="UniProtKB-SubCell"/>
</dbReference>
<evidence type="ECO:0000256" key="1">
    <source>
        <dbReference type="ARBA" id="ARBA00004843"/>
    </source>
</evidence>
<feature type="binding site" evidence="7">
    <location>
        <position position="95"/>
    </location>
    <ligand>
        <name>substrate</name>
    </ligand>
</feature>
<dbReference type="eggNOG" id="COG0039">
    <property type="taxonomic scope" value="Bacteria"/>
</dbReference>
<dbReference type="InterPro" id="IPR001557">
    <property type="entry name" value="L-lactate/malate_DH"/>
</dbReference>
<evidence type="ECO:0000256" key="2">
    <source>
        <dbReference type="ARBA" id="ARBA00006054"/>
    </source>
</evidence>
<dbReference type="AlphaFoldDB" id="E6U6C3"/>
<evidence type="ECO:0000256" key="7">
    <source>
        <dbReference type="HAMAP-Rule" id="MF_00488"/>
    </source>
</evidence>
<feature type="active site" description="Proton acceptor" evidence="7 8">
    <location>
        <position position="182"/>
    </location>
</feature>
<dbReference type="InterPro" id="IPR015955">
    <property type="entry name" value="Lactate_DH/Glyco_Ohase_4_C"/>
</dbReference>
<keyword evidence="7" id="KW-0963">Cytoplasm</keyword>
<dbReference type="HAMAP" id="MF_00488">
    <property type="entry name" value="Lactate_dehydrog"/>
    <property type="match status" value="1"/>
</dbReference>
<feature type="binding site" evidence="7 9">
    <location>
        <begin position="125"/>
        <end position="127"/>
    </location>
    <ligand>
        <name>NAD(+)</name>
        <dbReference type="ChEBI" id="CHEBI:57540"/>
    </ligand>
</feature>
<evidence type="ECO:0000256" key="6">
    <source>
        <dbReference type="ARBA" id="ARBA00049258"/>
    </source>
</evidence>
<dbReference type="PANTHER" id="PTHR43128:SF16">
    <property type="entry name" value="L-LACTATE DEHYDROGENASE"/>
    <property type="match status" value="1"/>
</dbReference>
<feature type="domain" description="Lactate/malate dehydrogenase N-terminal" evidence="10">
    <location>
        <begin position="7"/>
        <end position="149"/>
    </location>
</feature>
<keyword evidence="4 7" id="KW-0560">Oxidoreductase</keyword>
<dbReference type="GO" id="GO:0006089">
    <property type="term" value="P:lactate metabolic process"/>
    <property type="evidence" value="ECO:0007669"/>
    <property type="project" value="TreeGrafter"/>
</dbReference>
<dbReference type="GO" id="GO:0004459">
    <property type="term" value="F:L-lactate dehydrogenase (NAD+) activity"/>
    <property type="evidence" value="ECO:0007669"/>
    <property type="project" value="UniProtKB-UniRule"/>
</dbReference>
<feature type="binding site" evidence="7">
    <location>
        <position position="160"/>
    </location>
    <ligand>
        <name>beta-D-fructose 1,6-bisphosphate</name>
        <dbReference type="ChEBI" id="CHEBI:32966"/>
        <note>allosteric activator</note>
    </ligand>
</feature>
<organism evidence="12 13">
    <name type="scientific">Ethanoligenens harbinense (strain DSM 18485 / JCM 12961 / CGMCC 1.5033 / YUAN-3)</name>
    <dbReference type="NCBI Taxonomy" id="663278"/>
    <lineage>
        <taxon>Bacteria</taxon>
        <taxon>Bacillati</taxon>
        <taxon>Bacillota</taxon>
        <taxon>Clostridia</taxon>
        <taxon>Eubacteriales</taxon>
        <taxon>Oscillospiraceae</taxon>
        <taxon>Ethanoligenens</taxon>
    </lineage>
</organism>
<comment type="similarity">
    <text evidence="2 7">Belongs to the LDH/MDH superfamily. LDH family.</text>
</comment>
<dbReference type="UniPathway" id="UPA00554">
    <property type="reaction ID" value="UER00611"/>
</dbReference>
<feature type="binding site" evidence="7">
    <location>
        <begin position="127"/>
        <end position="130"/>
    </location>
    <ligand>
        <name>substrate</name>
    </ligand>
</feature>
<feature type="binding site" evidence="7">
    <location>
        <position position="175"/>
    </location>
    <ligand>
        <name>beta-D-fructose 1,6-bisphosphate</name>
        <dbReference type="ChEBI" id="CHEBI:32966"/>
        <note>allosteric activator</note>
    </ligand>
</feature>
<dbReference type="InterPro" id="IPR036291">
    <property type="entry name" value="NAD(P)-bd_dom_sf"/>
</dbReference>
<dbReference type="PIRSF" id="PIRSF000102">
    <property type="entry name" value="Lac_mal_DH"/>
    <property type="match status" value="1"/>
</dbReference>
<comment type="catalytic activity">
    <reaction evidence="6 7">
        <text>(S)-lactate + NAD(+) = pyruvate + NADH + H(+)</text>
        <dbReference type="Rhea" id="RHEA:23444"/>
        <dbReference type="ChEBI" id="CHEBI:15361"/>
        <dbReference type="ChEBI" id="CHEBI:15378"/>
        <dbReference type="ChEBI" id="CHEBI:16651"/>
        <dbReference type="ChEBI" id="CHEBI:57540"/>
        <dbReference type="ChEBI" id="CHEBI:57945"/>
        <dbReference type="EC" id="1.1.1.27"/>
    </reaction>
</comment>
<dbReference type="GO" id="GO:0006096">
    <property type="term" value="P:glycolytic process"/>
    <property type="evidence" value="ECO:0007669"/>
    <property type="project" value="UniProtKB-UniRule"/>
</dbReference>
<dbReference type="EC" id="1.1.1.27" evidence="3 7"/>
<dbReference type="SUPFAM" id="SSF56327">
    <property type="entry name" value="LDH C-terminal domain-like"/>
    <property type="match status" value="1"/>
</dbReference>
<evidence type="ECO:0000313" key="12">
    <source>
        <dbReference type="EMBL" id="ADU26890.1"/>
    </source>
</evidence>
<comment type="caution">
    <text evidence="7">Lacks conserved residue(s) required for the propagation of feature annotation.</text>
</comment>
<dbReference type="Pfam" id="PF00056">
    <property type="entry name" value="Ldh_1_N"/>
    <property type="match status" value="1"/>
</dbReference>
<dbReference type="HOGENOM" id="CLU_045401_1_2_9"/>
<dbReference type="InterPro" id="IPR011304">
    <property type="entry name" value="L-lactate_DH"/>
</dbReference>
<proteinExistence type="inferred from homology"/>
<feature type="binding site" evidence="7">
    <location>
        <position position="150"/>
    </location>
    <ligand>
        <name>NAD(+)</name>
        <dbReference type="ChEBI" id="CHEBI:57540"/>
    </ligand>
</feature>
<evidence type="ECO:0000313" key="13">
    <source>
        <dbReference type="Proteomes" id="UP000001551"/>
    </source>
</evidence>
<protein>
    <recommendedName>
        <fullName evidence="3 7">L-lactate dehydrogenase</fullName>
        <shortName evidence="7">L-LDH</shortName>
        <ecNumber evidence="3 7">1.1.1.27</ecNumber>
    </recommendedName>
</protein>
<feature type="binding site" evidence="7">
    <location>
        <begin position="155"/>
        <end position="158"/>
    </location>
    <ligand>
        <name>substrate</name>
    </ligand>
</feature>
<keyword evidence="7" id="KW-0597">Phosphoprotein</keyword>
<feature type="binding site" evidence="7">
    <location>
        <position position="236"/>
    </location>
    <ligand>
        <name>substrate</name>
    </ligand>
</feature>
<feature type="binding site" evidence="7">
    <location>
        <position position="16"/>
    </location>
    <ligand>
        <name>NAD(+)</name>
        <dbReference type="ChEBI" id="CHEBI:57540"/>
    </ligand>
</feature>
<dbReference type="Gene3D" id="3.40.50.720">
    <property type="entry name" value="NAD(P)-binding Rossmann-like Domain"/>
    <property type="match status" value="1"/>
</dbReference>
<feature type="binding site" evidence="9">
    <location>
        <begin position="12"/>
        <end position="17"/>
    </location>
    <ligand>
        <name>NAD(+)</name>
        <dbReference type="ChEBI" id="CHEBI:57540"/>
    </ligand>
</feature>
<accession>E6U6C3</accession>
<name>E6U6C3_ETHHY</name>
<dbReference type="SUPFAM" id="SSF51735">
    <property type="entry name" value="NAD(P)-binding Rossmann-fold domains"/>
    <property type="match status" value="1"/>
</dbReference>
<evidence type="ECO:0000256" key="8">
    <source>
        <dbReference type="PIRSR" id="PIRSR000102-1"/>
    </source>
</evidence>
<dbReference type="STRING" id="663278.Ethha_1350"/>
<comment type="subunit">
    <text evidence="7">Homotetramer.</text>
</comment>
<feature type="binding site" evidence="7 9">
    <location>
        <position position="37"/>
    </location>
    <ligand>
        <name>NAD(+)</name>
        <dbReference type="ChEBI" id="CHEBI:57540"/>
    </ligand>
</feature>
<comment type="subcellular location">
    <subcellularLocation>
        <location evidence="7">Cytoplasm</location>
    </subcellularLocation>
</comment>
<feature type="binding site" evidence="7">
    <location>
        <position position="42"/>
    </location>
    <ligand>
        <name>NAD(+)</name>
        <dbReference type="ChEBI" id="CHEBI:57540"/>
    </ligand>
</feature>
<dbReference type="InterPro" id="IPR018177">
    <property type="entry name" value="L-lactate_DH_AS"/>
</dbReference>
<keyword evidence="7" id="KW-0021">Allosteric enzyme</keyword>
<evidence type="ECO:0000256" key="5">
    <source>
        <dbReference type="ARBA" id="ARBA00023027"/>
    </source>
</evidence>
<dbReference type="Pfam" id="PF02866">
    <property type="entry name" value="Ldh_1_C"/>
    <property type="match status" value="1"/>
</dbReference>
<comment type="function">
    <text evidence="7">Catalyzes the conversion of lactate to pyruvate.</text>
</comment>
<evidence type="ECO:0000256" key="9">
    <source>
        <dbReference type="PIRSR" id="PIRSR000102-3"/>
    </source>
</evidence>
<dbReference type="InterPro" id="IPR022383">
    <property type="entry name" value="Lactate/malate_DH_C"/>
</dbReference>
<reference evidence="12 13" key="1">
    <citation type="submission" date="2010-12" db="EMBL/GenBank/DDBJ databases">
        <title>Complete sequence of Ethanoligenens harbinense YUAN-3.</title>
        <authorList>
            <person name="Lucas S."/>
            <person name="Copeland A."/>
            <person name="Lapidus A."/>
            <person name="Cheng J.-F."/>
            <person name="Bruce D."/>
            <person name="Goodwin L."/>
            <person name="Pitluck S."/>
            <person name="Chertkov O."/>
            <person name="Misra M."/>
            <person name="Detter J.C."/>
            <person name="Han C."/>
            <person name="Tapia R."/>
            <person name="Land M."/>
            <person name="Hauser L."/>
            <person name="Jeffries C."/>
            <person name="Kyrpides N."/>
            <person name="Ivanova N."/>
            <person name="Mikhailova N."/>
            <person name="Wang A."/>
            <person name="Mouttaki H."/>
            <person name="He Z."/>
            <person name="Zhou J."/>
            <person name="Hemme C.L."/>
            <person name="Woyke T."/>
        </authorList>
    </citation>
    <scope>NUCLEOTIDE SEQUENCE [LARGE SCALE GENOMIC DNA]</scope>
    <source>
        <strain evidence="13">DSM 18485 / JCM 12961 / CGMCC 1.5033 / YUAN-3</strain>
    </source>
</reference>
<dbReference type="NCBIfam" id="TIGR01771">
    <property type="entry name" value="L-LDH-NAD"/>
    <property type="match status" value="1"/>
</dbReference>
<comment type="activity regulation">
    <text evidence="7">Allosterically activated by fructose 1,6-bisphosphate (FBP).</text>
</comment>
<dbReference type="PRINTS" id="PR00086">
    <property type="entry name" value="LLDHDRGNASE"/>
</dbReference>
<gene>
    <name evidence="7" type="primary">ldh</name>
    <name evidence="12" type="ordered locus">Ethha_1350</name>
</gene>
<keyword evidence="5 7" id="KW-0520">NAD</keyword>
<dbReference type="InterPro" id="IPR001236">
    <property type="entry name" value="Lactate/malate_DH_N"/>
</dbReference>
<keyword evidence="13" id="KW-1185">Reference proteome</keyword>
<dbReference type="Proteomes" id="UP000001551">
    <property type="component" value="Chromosome"/>
</dbReference>
<comment type="pathway">
    <text evidence="1 7">Fermentation; pyruvate fermentation to lactate; (S)-lactate from pyruvate: step 1/1.</text>
</comment>
<dbReference type="RefSeq" id="WP_013485245.1">
    <property type="nucleotide sequence ID" value="NC_014828.1"/>
</dbReference>
<dbReference type="EMBL" id="CP002400">
    <property type="protein sequence ID" value="ADU26890.1"/>
    <property type="molecule type" value="Genomic_DNA"/>
</dbReference>
<sequence>MRSINNKVVVIGAGMVGAAVVDAMLSLCLVSEIAVIDRNVQRAEGVALDASHTTSFAYSPNVHVHAGTFADCADAQIVVIAAGTSVQPGKVVHDRLSLAASNAAVIRDTMAEICPYTTDAVLIVVSNPVDIVTYVAQNEFNYPRDHIIGTGTLLDTARLRRLIAEEYAVDTKNVHGYILGEHGDTAFAVWSMVSIAGVSLPDAARIFRRPVHLDREALVREVRQAGYHIVQLKGYTNAGVANSVGRIAKAVMLHERSVLPVSTTLTGEYGIHDVALSLPCVITDQGIGQVLEIPLSPEEQEQMHQCAERLHTVLQQLDILPSGH</sequence>
<dbReference type="KEGG" id="eha:Ethha_1350"/>
<feature type="binding site" evidence="9">
    <location>
        <position position="102"/>
    </location>
    <ligand>
        <name>NAD(+)</name>
        <dbReference type="ChEBI" id="CHEBI:57540"/>
    </ligand>
</feature>
<evidence type="ECO:0000259" key="10">
    <source>
        <dbReference type="Pfam" id="PF00056"/>
    </source>
</evidence>
<evidence type="ECO:0000259" key="11">
    <source>
        <dbReference type="Pfam" id="PF02866"/>
    </source>
</evidence>
<dbReference type="PROSITE" id="PS00064">
    <property type="entry name" value="L_LDH"/>
    <property type="match status" value="1"/>
</dbReference>
<evidence type="ECO:0000256" key="4">
    <source>
        <dbReference type="ARBA" id="ARBA00023002"/>
    </source>
</evidence>
<dbReference type="PANTHER" id="PTHR43128">
    <property type="entry name" value="L-2-HYDROXYCARBOXYLATE DEHYDROGENASE (NAD(P)(+))"/>
    <property type="match status" value="1"/>
</dbReference>
<feature type="domain" description="Lactate/malate dehydrogenase C-terminal" evidence="11">
    <location>
        <begin position="152"/>
        <end position="315"/>
    </location>
</feature>
<evidence type="ECO:0000256" key="3">
    <source>
        <dbReference type="ARBA" id="ARBA00012967"/>
    </source>
</evidence>
<dbReference type="Gene3D" id="3.90.110.10">
    <property type="entry name" value="Lactate dehydrogenase/glycoside hydrolase, family 4, C-terminal"/>
    <property type="match status" value="1"/>
</dbReference>